<evidence type="ECO:0000313" key="3">
    <source>
        <dbReference type="EMBL" id="PWN26361.1"/>
    </source>
</evidence>
<feature type="transmembrane region" description="Helical" evidence="2">
    <location>
        <begin position="133"/>
        <end position="155"/>
    </location>
</feature>
<evidence type="ECO:0000313" key="4">
    <source>
        <dbReference type="Proteomes" id="UP000245884"/>
    </source>
</evidence>
<feature type="region of interest" description="Disordered" evidence="1">
    <location>
        <begin position="373"/>
        <end position="408"/>
    </location>
</feature>
<accession>A0A316UPU6</accession>
<organism evidence="3 4">
    <name type="scientific">Jaminaea rosea</name>
    <dbReference type="NCBI Taxonomy" id="1569628"/>
    <lineage>
        <taxon>Eukaryota</taxon>
        <taxon>Fungi</taxon>
        <taxon>Dikarya</taxon>
        <taxon>Basidiomycota</taxon>
        <taxon>Ustilaginomycotina</taxon>
        <taxon>Exobasidiomycetes</taxon>
        <taxon>Microstromatales</taxon>
        <taxon>Microstromatales incertae sedis</taxon>
        <taxon>Jaminaea</taxon>
    </lineage>
</organism>
<feature type="transmembrane region" description="Helical" evidence="2">
    <location>
        <begin position="269"/>
        <end position="293"/>
    </location>
</feature>
<protein>
    <recommendedName>
        <fullName evidence="5">Transmembrane protein</fullName>
    </recommendedName>
</protein>
<evidence type="ECO:0000256" key="2">
    <source>
        <dbReference type="SAM" id="Phobius"/>
    </source>
</evidence>
<sequence length="472" mass="50783">MSGLPPQPNPLAYYAWMPPAEASSNEALAVLDACCLAVISYDVVCHFSFDLARLKELRFNRDTFLRGSTWYLLSRWLTFMACLVGTVFEYLRQNGSCSASWTIFSVFYALGNASNSLLLGLRVVAFWNKDKRILWGLGLLWLAVLGMDTSVAWAARGYALAIGDQQVGCVIGDIIMVNGVNINIMGYASTLGYDAICLGLIMYKLWHADGQVVPSFSGREKGSALPVTQPRSTKMITPFLRRQTLITYALSFSASLAFIMVQINPRKELNLIATIAFAVPFETFQNCLICYMFRSLFNFTREQSLPQPGQGVGATPLIGAGGRPGSGDRSSGSGPSSSQGHYTHSTSFDSSSAANHWGTPKFNTVSPSLSQAGGVFPSNGRSGSFSTHFNKRPSFASTTTPAGSAVGYGSQPPTLFSANMAGQAMEHTPRAMTPRSQPFVNSAVEGGDGPVFRITQTEDVEIAPPAGARLAA</sequence>
<evidence type="ECO:0008006" key="5">
    <source>
        <dbReference type="Google" id="ProtNLM"/>
    </source>
</evidence>
<reference evidence="3 4" key="1">
    <citation type="journal article" date="2018" name="Mol. Biol. Evol.">
        <title>Broad Genomic Sampling Reveals a Smut Pathogenic Ancestry of the Fungal Clade Ustilaginomycotina.</title>
        <authorList>
            <person name="Kijpornyongpan T."/>
            <person name="Mondo S.J."/>
            <person name="Barry K."/>
            <person name="Sandor L."/>
            <person name="Lee J."/>
            <person name="Lipzen A."/>
            <person name="Pangilinan J."/>
            <person name="LaButti K."/>
            <person name="Hainaut M."/>
            <person name="Henrissat B."/>
            <person name="Grigoriev I.V."/>
            <person name="Spatafora J.W."/>
            <person name="Aime M.C."/>
        </authorList>
    </citation>
    <scope>NUCLEOTIDE SEQUENCE [LARGE SCALE GENOMIC DNA]</scope>
    <source>
        <strain evidence="3 4">MCA 5214</strain>
    </source>
</reference>
<feature type="transmembrane region" description="Helical" evidence="2">
    <location>
        <begin position="27"/>
        <end position="49"/>
    </location>
</feature>
<keyword evidence="4" id="KW-1185">Reference proteome</keyword>
<dbReference type="GeneID" id="37028475"/>
<feature type="transmembrane region" description="Helical" evidence="2">
    <location>
        <begin position="245"/>
        <end position="263"/>
    </location>
</feature>
<keyword evidence="2" id="KW-0812">Transmembrane</keyword>
<feature type="transmembrane region" description="Helical" evidence="2">
    <location>
        <begin position="100"/>
        <end position="121"/>
    </location>
</feature>
<feature type="region of interest" description="Disordered" evidence="1">
    <location>
        <begin position="307"/>
        <end position="353"/>
    </location>
</feature>
<feature type="transmembrane region" description="Helical" evidence="2">
    <location>
        <begin position="70"/>
        <end position="88"/>
    </location>
</feature>
<name>A0A316UPU6_9BASI</name>
<proteinExistence type="predicted"/>
<keyword evidence="2" id="KW-0472">Membrane</keyword>
<feature type="compositionally biased region" description="Polar residues" evidence="1">
    <location>
        <begin position="379"/>
        <end position="388"/>
    </location>
</feature>
<dbReference type="RefSeq" id="XP_025360973.1">
    <property type="nucleotide sequence ID" value="XM_025506652.1"/>
</dbReference>
<feature type="compositionally biased region" description="Polar residues" evidence="1">
    <location>
        <begin position="339"/>
        <end position="353"/>
    </location>
</feature>
<keyword evidence="2" id="KW-1133">Transmembrane helix</keyword>
<dbReference type="EMBL" id="KZ819672">
    <property type="protein sequence ID" value="PWN26361.1"/>
    <property type="molecule type" value="Genomic_DNA"/>
</dbReference>
<feature type="compositionally biased region" description="Low complexity" evidence="1">
    <location>
        <begin position="327"/>
        <end position="338"/>
    </location>
</feature>
<dbReference type="AlphaFoldDB" id="A0A316UPU6"/>
<dbReference type="Proteomes" id="UP000245884">
    <property type="component" value="Unassembled WGS sequence"/>
</dbReference>
<gene>
    <name evidence="3" type="ORF">BDZ90DRAFT_233490</name>
</gene>
<evidence type="ECO:0000256" key="1">
    <source>
        <dbReference type="SAM" id="MobiDB-lite"/>
    </source>
</evidence>